<dbReference type="Gene3D" id="2.102.10.10">
    <property type="entry name" value="Rieske [2Fe-2S] iron-sulphur domain"/>
    <property type="match status" value="1"/>
</dbReference>
<evidence type="ECO:0000313" key="11">
    <source>
        <dbReference type="EMBL" id="MBF4162734.1"/>
    </source>
</evidence>
<dbReference type="Gene3D" id="3.90.380.10">
    <property type="entry name" value="Naphthalene 1,2-dioxygenase Alpha Subunit, Chain A, domain 1"/>
    <property type="match status" value="1"/>
</dbReference>
<comment type="caution">
    <text evidence="11">The sequence shown here is derived from an EMBL/GenBank/DDBJ whole genome shotgun (WGS) entry which is preliminary data.</text>
</comment>
<dbReference type="PANTHER" id="PTHR43756:SF1">
    <property type="entry name" value="3-PHENYLPROPIONATE_CINNAMIC ACID DIOXYGENASE SUBUNIT ALPHA"/>
    <property type="match status" value="1"/>
</dbReference>
<dbReference type="Proteomes" id="UP000656804">
    <property type="component" value="Unassembled WGS sequence"/>
</dbReference>
<evidence type="ECO:0000256" key="4">
    <source>
        <dbReference type="ARBA" id="ARBA00022964"/>
    </source>
</evidence>
<dbReference type="GO" id="GO:0004497">
    <property type="term" value="F:monooxygenase activity"/>
    <property type="evidence" value="ECO:0007669"/>
    <property type="project" value="UniProtKB-ARBA"/>
</dbReference>
<dbReference type="Pfam" id="PF00848">
    <property type="entry name" value="Ring_hydroxyl_A"/>
    <property type="match status" value="1"/>
</dbReference>
<dbReference type="GO" id="GO:0051213">
    <property type="term" value="F:dioxygenase activity"/>
    <property type="evidence" value="ECO:0007669"/>
    <property type="project" value="UniProtKB-KW"/>
</dbReference>
<comment type="similarity">
    <text evidence="1">Belongs to the bacterial ring-hydroxylating dioxygenase alpha subunit family.</text>
</comment>
<keyword evidence="6" id="KW-0408">Iron</keyword>
<dbReference type="AlphaFoldDB" id="A0A930V2B5"/>
<dbReference type="PANTHER" id="PTHR43756">
    <property type="entry name" value="CHOLINE MONOOXYGENASE, CHLOROPLASTIC"/>
    <property type="match status" value="1"/>
</dbReference>
<feature type="region of interest" description="Disordered" evidence="9">
    <location>
        <begin position="419"/>
        <end position="439"/>
    </location>
</feature>
<evidence type="ECO:0000256" key="7">
    <source>
        <dbReference type="ARBA" id="ARBA00023014"/>
    </source>
</evidence>
<dbReference type="SUPFAM" id="SSF50022">
    <property type="entry name" value="ISP domain"/>
    <property type="match status" value="1"/>
</dbReference>
<dbReference type="InterPro" id="IPR015879">
    <property type="entry name" value="Ring_hydroxy_dOase_asu_C_dom"/>
</dbReference>
<evidence type="ECO:0000256" key="2">
    <source>
        <dbReference type="ARBA" id="ARBA00022714"/>
    </source>
</evidence>
<accession>A0A930V2B5</accession>
<keyword evidence="8" id="KW-0520">NAD</keyword>
<dbReference type="CDD" id="cd03469">
    <property type="entry name" value="Rieske_RO_Alpha_N"/>
    <property type="match status" value="1"/>
</dbReference>
<keyword evidence="5" id="KW-0560">Oxidoreductase</keyword>
<evidence type="ECO:0000256" key="6">
    <source>
        <dbReference type="ARBA" id="ARBA00023004"/>
    </source>
</evidence>
<name>A0A930V2B5_9ACTN</name>
<dbReference type="SUPFAM" id="SSF55961">
    <property type="entry name" value="Bet v1-like"/>
    <property type="match status" value="1"/>
</dbReference>
<gene>
    <name evidence="11" type="ORF">ISG29_13635</name>
</gene>
<evidence type="ECO:0000259" key="10">
    <source>
        <dbReference type="PROSITE" id="PS51296"/>
    </source>
</evidence>
<dbReference type="InterPro" id="IPR015881">
    <property type="entry name" value="ARHD_Rieske_2Fe_2S"/>
</dbReference>
<keyword evidence="3" id="KW-0479">Metal-binding</keyword>
<dbReference type="InterPro" id="IPR001663">
    <property type="entry name" value="Rng_hydr_dOase-A"/>
</dbReference>
<reference evidence="11" key="1">
    <citation type="submission" date="2020-11" db="EMBL/GenBank/DDBJ databases">
        <title>Nocardioides sp. CBS4Y-1, whole genome shotgun sequence.</title>
        <authorList>
            <person name="Tuo L."/>
        </authorList>
    </citation>
    <scope>NUCLEOTIDE SEQUENCE</scope>
    <source>
        <strain evidence="11">CBS4Y-1</strain>
    </source>
</reference>
<dbReference type="PROSITE" id="PS00570">
    <property type="entry name" value="RING_HYDROXYL_ALPHA"/>
    <property type="match status" value="1"/>
</dbReference>
<dbReference type="RefSeq" id="WP_194504001.1">
    <property type="nucleotide sequence ID" value="NZ_JADIVZ010000007.1"/>
</dbReference>
<feature type="domain" description="Rieske" evidence="10">
    <location>
        <begin position="40"/>
        <end position="147"/>
    </location>
</feature>
<proteinExistence type="inferred from homology"/>
<dbReference type="InterPro" id="IPR017941">
    <property type="entry name" value="Rieske_2Fe-2S"/>
</dbReference>
<dbReference type="GO" id="GO:0051537">
    <property type="term" value="F:2 iron, 2 sulfur cluster binding"/>
    <property type="evidence" value="ECO:0007669"/>
    <property type="project" value="UniProtKB-KW"/>
</dbReference>
<keyword evidence="2" id="KW-0001">2Fe-2S</keyword>
<dbReference type="InterPro" id="IPR036922">
    <property type="entry name" value="Rieske_2Fe-2S_sf"/>
</dbReference>
<keyword evidence="12" id="KW-1185">Reference proteome</keyword>
<evidence type="ECO:0000256" key="3">
    <source>
        <dbReference type="ARBA" id="ARBA00022723"/>
    </source>
</evidence>
<evidence type="ECO:0000256" key="8">
    <source>
        <dbReference type="ARBA" id="ARBA00023027"/>
    </source>
</evidence>
<dbReference type="PROSITE" id="PS51296">
    <property type="entry name" value="RIESKE"/>
    <property type="match status" value="1"/>
</dbReference>
<evidence type="ECO:0000313" key="12">
    <source>
        <dbReference type="Proteomes" id="UP000656804"/>
    </source>
</evidence>
<keyword evidence="4" id="KW-0223">Dioxygenase</keyword>
<dbReference type="GO" id="GO:0005506">
    <property type="term" value="F:iron ion binding"/>
    <property type="evidence" value="ECO:0007669"/>
    <property type="project" value="InterPro"/>
</dbReference>
<protein>
    <submittedName>
        <fullName evidence="11">Rieske 2Fe-2S domain-containing protein</fullName>
    </submittedName>
</protein>
<evidence type="ECO:0000256" key="5">
    <source>
        <dbReference type="ARBA" id="ARBA00023002"/>
    </source>
</evidence>
<dbReference type="GO" id="GO:0016705">
    <property type="term" value="F:oxidoreductase activity, acting on paired donors, with incorporation or reduction of molecular oxygen"/>
    <property type="evidence" value="ECO:0007669"/>
    <property type="project" value="UniProtKB-ARBA"/>
</dbReference>
<dbReference type="EMBL" id="JADIVZ010000007">
    <property type="protein sequence ID" value="MBF4162734.1"/>
    <property type="molecule type" value="Genomic_DNA"/>
</dbReference>
<dbReference type="Pfam" id="PF00355">
    <property type="entry name" value="Rieske"/>
    <property type="match status" value="1"/>
</dbReference>
<evidence type="ECO:0000256" key="1">
    <source>
        <dbReference type="ARBA" id="ARBA00008751"/>
    </source>
</evidence>
<organism evidence="11 12">
    <name type="scientific">Nocardioides acrostichi</name>
    <dbReference type="NCBI Taxonomy" id="2784339"/>
    <lineage>
        <taxon>Bacteria</taxon>
        <taxon>Bacillati</taxon>
        <taxon>Actinomycetota</taxon>
        <taxon>Actinomycetes</taxon>
        <taxon>Propionibacteriales</taxon>
        <taxon>Nocardioidaceae</taxon>
        <taxon>Nocardioides</taxon>
    </lineage>
</organism>
<dbReference type="PRINTS" id="PR00090">
    <property type="entry name" value="RNGDIOXGNASE"/>
</dbReference>
<keyword evidence="7" id="KW-0411">Iron-sulfur</keyword>
<sequence length="439" mass="48996">MSQFIDDDREMPRFRVNRKAMVDPDVFAKERDEIFDQVWLYLGHETELKKPNDFKTRNVAGRPMIFGRDAKGAIQVWLNSCPHRGAMICREPAGNARFMTCFYHGWSFSSSGQLVAVPGDTSYGPEFERPGLATPARVDSYAGFVFISFNPDVEPLVDYLAGATDFIDLIADQSEQGMQIVDGTHEYSVKANWKLLVENSVDGYHAVSTHQRYFEMVMASGVELDGAKMGQSVALDLGNGHTVIAGGPDTGGIFGRPLSEAGTAEKKARFDAFRDKYGDAWVDRMSGSRNMVIFPNLVIIDLVMGVVVRKIDPVSPDYMEVTAWELVPPEEGAELKRQRLDNFLTFWGPGGLASPDDVEALETCQRSFASHRELPWSDVSRGMAGEQHPSGSEELQMRTWWRRWNEFMTGEVLPPEEHLAPAAMYTAPRPSLPAQQPTA</sequence>
<evidence type="ECO:0000256" key="9">
    <source>
        <dbReference type="SAM" id="MobiDB-lite"/>
    </source>
</evidence>